<dbReference type="PANTHER" id="PTHR31302:SF0">
    <property type="entry name" value="TRANSMEMBRANE PROTEIN WITH METALLOPHOSPHOESTERASE DOMAIN"/>
    <property type="match status" value="1"/>
</dbReference>
<evidence type="ECO:0000313" key="2">
    <source>
        <dbReference type="EMBL" id="CAA9414736.1"/>
    </source>
</evidence>
<accession>A0A6J4PJP1</accession>
<dbReference type="InterPro" id="IPR029052">
    <property type="entry name" value="Metallo-depent_PP-like"/>
</dbReference>
<sequence length="290" mass="31721">MNRRGTYGRILLEAAAGGAGVLAYARYVEPYWVAVERVTLTLPRLTPPFDGYRVVQISDFHLDGWMTPERLQRVVDLVNEQEPDLVAITGDFVAVSTDYISGLPGPLGKLEATDGAVAVLGNHDHMNDADAVRRALSSAGVVDVSNGVRTLHRDGAALHLCGVDSVMEGYDRLDEVLEALDGAEPGCAILLAHEPDFADETAATGRFDLQLSGHSHGGQVRIPFLKTPYVVPLLSRLGYSFVPPLIYEYPSGLYEVGEMYQYTNRGLGVIYARFRLNCRPEITVFTLRSP</sequence>
<organism evidence="2">
    <name type="scientific">uncultured Rubrobacteraceae bacterium</name>
    <dbReference type="NCBI Taxonomy" id="349277"/>
    <lineage>
        <taxon>Bacteria</taxon>
        <taxon>Bacillati</taxon>
        <taxon>Actinomycetota</taxon>
        <taxon>Rubrobacteria</taxon>
        <taxon>Rubrobacterales</taxon>
        <taxon>Rubrobacteraceae</taxon>
        <taxon>environmental samples</taxon>
    </lineage>
</organism>
<reference evidence="2" key="1">
    <citation type="submission" date="2020-02" db="EMBL/GenBank/DDBJ databases">
        <authorList>
            <person name="Meier V. D."/>
        </authorList>
    </citation>
    <scope>NUCLEOTIDE SEQUENCE</scope>
    <source>
        <strain evidence="2">AVDCRST_MAG78</strain>
    </source>
</reference>
<protein>
    <recommendedName>
        <fullName evidence="1">Calcineurin-like phosphoesterase domain-containing protein</fullName>
    </recommendedName>
</protein>
<dbReference type="Pfam" id="PF00149">
    <property type="entry name" value="Metallophos"/>
    <property type="match status" value="1"/>
</dbReference>
<dbReference type="AlphaFoldDB" id="A0A6J4PJP1"/>
<dbReference type="InterPro" id="IPR051158">
    <property type="entry name" value="Metallophosphoesterase_sf"/>
</dbReference>
<dbReference type="SUPFAM" id="SSF56300">
    <property type="entry name" value="Metallo-dependent phosphatases"/>
    <property type="match status" value="1"/>
</dbReference>
<feature type="domain" description="Calcineurin-like phosphoesterase" evidence="1">
    <location>
        <begin position="53"/>
        <end position="217"/>
    </location>
</feature>
<dbReference type="PANTHER" id="PTHR31302">
    <property type="entry name" value="TRANSMEMBRANE PROTEIN WITH METALLOPHOSPHOESTERASE DOMAIN-RELATED"/>
    <property type="match status" value="1"/>
</dbReference>
<gene>
    <name evidence="2" type="ORF">AVDCRST_MAG78-606</name>
</gene>
<evidence type="ECO:0000259" key="1">
    <source>
        <dbReference type="Pfam" id="PF00149"/>
    </source>
</evidence>
<proteinExistence type="predicted"/>
<dbReference type="Gene3D" id="3.60.21.10">
    <property type="match status" value="1"/>
</dbReference>
<dbReference type="GO" id="GO:0016787">
    <property type="term" value="F:hydrolase activity"/>
    <property type="evidence" value="ECO:0007669"/>
    <property type="project" value="InterPro"/>
</dbReference>
<name>A0A6J4PJP1_9ACTN</name>
<dbReference type="EMBL" id="CADCVB010000046">
    <property type="protein sequence ID" value="CAA9414736.1"/>
    <property type="molecule type" value="Genomic_DNA"/>
</dbReference>
<dbReference type="CDD" id="cd07385">
    <property type="entry name" value="MPP_YkuE_C"/>
    <property type="match status" value="1"/>
</dbReference>
<dbReference type="InterPro" id="IPR004843">
    <property type="entry name" value="Calcineurin-like_PHP"/>
</dbReference>